<keyword evidence="2 4" id="KW-0732">Signal</keyword>
<dbReference type="OMA" id="SHARCDY"/>
<dbReference type="InterPro" id="IPR035669">
    <property type="entry name" value="SGNH_plant_lipase-like"/>
</dbReference>
<organism evidence="5 6">
    <name type="scientific">Marchantia polymorpha</name>
    <name type="common">Common liverwort</name>
    <name type="synonym">Marchantia aquatica</name>
    <dbReference type="NCBI Taxonomy" id="3197"/>
    <lineage>
        <taxon>Eukaryota</taxon>
        <taxon>Viridiplantae</taxon>
        <taxon>Streptophyta</taxon>
        <taxon>Embryophyta</taxon>
        <taxon>Marchantiophyta</taxon>
        <taxon>Marchantiopsida</taxon>
        <taxon>Marchantiidae</taxon>
        <taxon>Marchantiales</taxon>
        <taxon>Marchantiaceae</taxon>
        <taxon>Marchantia</taxon>
    </lineage>
</organism>
<dbReference type="PANTHER" id="PTHR22835">
    <property type="entry name" value="ZINC FINGER FYVE DOMAIN CONTAINING PROTEIN"/>
    <property type="match status" value="1"/>
</dbReference>
<accession>A0A2R6WLW0</accession>
<proteinExistence type="inferred from homology"/>
<evidence type="ECO:0000313" key="5">
    <source>
        <dbReference type="EMBL" id="PTQ34849.1"/>
    </source>
</evidence>
<sequence length="457" mass="50304">MTIPSGRRCSWKLITQVSCLLLVLSSHKASATCFPAIFNFGDSSSDTGGNHAAFPTETAAEYLPYGQTYFNEPRARYSDGRLTIDFIMETFGFRLLDPYMQSVTSDFANGVNFAISWATSRRVLDYRTLFPLSTQVTQFQLFKKEVTEIINGTSALLAKRGIQPYVNGTSGTTTTQASTAGVAVTTQHPYKKLYDELFRGKNDSFSGAVETTTSQDPELKIALEAARRIPLTEYFEQGLYIISIGTSDFSAGIAKQQTLLDIEAYLPDIVTGITNAVKAIYNEGARTIIVGGVGPIGCLPVQLTVITHDATQLDNFGCLAPYNTLVRSYNVQLKQALVDLRVQLPLATIVYLDNYQLQHNLLFNNTQNGISVGIQSCCGVPSTYNFNDKVQCGETGIVDGGLFLVSQTCPNPVNFTIWDGYHYTEAANRYFARQILSGRYFDLPFSLIPDNCTANQI</sequence>
<evidence type="ECO:0008006" key="7">
    <source>
        <dbReference type="Google" id="ProtNLM"/>
    </source>
</evidence>
<dbReference type="EMBL" id="KZ772748">
    <property type="protein sequence ID" value="PTQ34849.1"/>
    <property type="molecule type" value="Genomic_DNA"/>
</dbReference>
<evidence type="ECO:0000256" key="2">
    <source>
        <dbReference type="ARBA" id="ARBA00022729"/>
    </source>
</evidence>
<dbReference type="InterPro" id="IPR036514">
    <property type="entry name" value="SGNH_hydro_sf"/>
</dbReference>
<feature type="signal peptide" evidence="4">
    <location>
        <begin position="1"/>
        <end position="31"/>
    </location>
</feature>
<dbReference type="CDD" id="cd01837">
    <property type="entry name" value="SGNH_plant_lipase_like"/>
    <property type="match status" value="1"/>
</dbReference>
<keyword evidence="3" id="KW-0378">Hydrolase</keyword>
<gene>
    <name evidence="5" type="ORF">MARPO_0076s0082</name>
</gene>
<evidence type="ECO:0000313" key="6">
    <source>
        <dbReference type="Proteomes" id="UP000244005"/>
    </source>
</evidence>
<dbReference type="GO" id="GO:0016788">
    <property type="term" value="F:hydrolase activity, acting on ester bonds"/>
    <property type="evidence" value="ECO:0007669"/>
    <property type="project" value="InterPro"/>
</dbReference>
<protein>
    <recommendedName>
        <fullName evidence="7">GDSL esterase/lipase</fullName>
    </recommendedName>
</protein>
<evidence type="ECO:0000256" key="1">
    <source>
        <dbReference type="ARBA" id="ARBA00008668"/>
    </source>
</evidence>
<evidence type="ECO:0000256" key="3">
    <source>
        <dbReference type="ARBA" id="ARBA00022801"/>
    </source>
</evidence>
<dbReference type="PANTHER" id="PTHR22835:SF588">
    <property type="entry name" value="ALPHA-L-FUCOSIDASE 3"/>
    <property type="match status" value="1"/>
</dbReference>
<dbReference type="Gene3D" id="3.40.50.1110">
    <property type="entry name" value="SGNH hydrolase"/>
    <property type="match status" value="2"/>
</dbReference>
<comment type="similarity">
    <text evidence="1">Belongs to the 'GDSL' lipolytic enzyme family.</text>
</comment>
<reference evidence="6" key="1">
    <citation type="journal article" date="2017" name="Cell">
        <title>Insights into land plant evolution garnered from the Marchantia polymorpha genome.</title>
        <authorList>
            <person name="Bowman J.L."/>
            <person name="Kohchi T."/>
            <person name="Yamato K.T."/>
            <person name="Jenkins J."/>
            <person name="Shu S."/>
            <person name="Ishizaki K."/>
            <person name="Yamaoka S."/>
            <person name="Nishihama R."/>
            <person name="Nakamura Y."/>
            <person name="Berger F."/>
            <person name="Adam C."/>
            <person name="Aki S.S."/>
            <person name="Althoff F."/>
            <person name="Araki T."/>
            <person name="Arteaga-Vazquez M.A."/>
            <person name="Balasubrmanian S."/>
            <person name="Barry K."/>
            <person name="Bauer D."/>
            <person name="Boehm C.R."/>
            <person name="Briginshaw L."/>
            <person name="Caballero-Perez J."/>
            <person name="Catarino B."/>
            <person name="Chen F."/>
            <person name="Chiyoda S."/>
            <person name="Chovatia M."/>
            <person name="Davies K.M."/>
            <person name="Delmans M."/>
            <person name="Demura T."/>
            <person name="Dierschke T."/>
            <person name="Dolan L."/>
            <person name="Dorantes-Acosta A.E."/>
            <person name="Eklund D.M."/>
            <person name="Florent S.N."/>
            <person name="Flores-Sandoval E."/>
            <person name="Fujiyama A."/>
            <person name="Fukuzawa H."/>
            <person name="Galik B."/>
            <person name="Grimanelli D."/>
            <person name="Grimwood J."/>
            <person name="Grossniklaus U."/>
            <person name="Hamada T."/>
            <person name="Haseloff J."/>
            <person name="Hetherington A.J."/>
            <person name="Higo A."/>
            <person name="Hirakawa Y."/>
            <person name="Hundley H.N."/>
            <person name="Ikeda Y."/>
            <person name="Inoue K."/>
            <person name="Inoue S.I."/>
            <person name="Ishida S."/>
            <person name="Jia Q."/>
            <person name="Kakita M."/>
            <person name="Kanazawa T."/>
            <person name="Kawai Y."/>
            <person name="Kawashima T."/>
            <person name="Kennedy M."/>
            <person name="Kinose K."/>
            <person name="Kinoshita T."/>
            <person name="Kohara Y."/>
            <person name="Koide E."/>
            <person name="Komatsu K."/>
            <person name="Kopischke S."/>
            <person name="Kubo M."/>
            <person name="Kyozuka J."/>
            <person name="Lagercrantz U."/>
            <person name="Lin S.S."/>
            <person name="Lindquist E."/>
            <person name="Lipzen A.M."/>
            <person name="Lu C.W."/>
            <person name="De Luna E."/>
            <person name="Martienssen R.A."/>
            <person name="Minamino N."/>
            <person name="Mizutani M."/>
            <person name="Mizutani M."/>
            <person name="Mochizuki N."/>
            <person name="Monte I."/>
            <person name="Mosher R."/>
            <person name="Nagasaki H."/>
            <person name="Nakagami H."/>
            <person name="Naramoto S."/>
            <person name="Nishitani K."/>
            <person name="Ohtani M."/>
            <person name="Okamoto T."/>
            <person name="Okumura M."/>
            <person name="Phillips J."/>
            <person name="Pollak B."/>
            <person name="Reinders A."/>
            <person name="Rovekamp M."/>
            <person name="Sano R."/>
            <person name="Sawa S."/>
            <person name="Schmid M.W."/>
            <person name="Shirakawa M."/>
            <person name="Solano R."/>
            <person name="Spunde A."/>
            <person name="Suetsugu N."/>
            <person name="Sugano S."/>
            <person name="Sugiyama A."/>
            <person name="Sun R."/>
            <person name="Suzuki Y."/>
            <person name="Takenaka M."/>
            <person name="Takezawa D."/>
            <person name="Tomogane H."/>
            <person name="Tsuzuki M."/>
            <person name="Ueda T."/>
            <person name="Umeda M."/>
            <person name="Ward J.M."/>
            <person name="Watanabe Y."/>
            <person name="Yazaki K."/>
            <person name="Yokoyama R."/>
            <person name="Yoshitake Y."/>
            <person name="Yotsui I."/>
            <person name="Zachgo S."/>
            <person name="Schmutz J."/>
        </authorList>
    </citation>
    <scope>NUCLEOTIDE SEQUENCE [LARGE SCALE GENOMIC DNA]</scope>
    <source>
        <strain evidence="6">Tak-1</strain>
    </source>
</reference>
<keyword evidence="6" id="KW-1185">Reference proteome</keyword>
<dbReference type="OrthoDB" id="652939at2759"/>
<feature type="chain" id="PRO_5015336164" description="GDSL esterase/lipase" evidence="4">
    <location>
        <begin position="32"/>
        <end position="457"/>
    </location>
</feature>
<name>A0A2R6WLW0_MARPO</name>
<dbReference type="Pfam" id="PF00657">
    <property type="entry name" value="Lipase_GDSL"/>
    <property type="match status" value="1"/>
</dbReference>
<dbReference type="Gramene" id="Mp7g07120.1">
    <property type="protein sequence ID" value="Mp7g07120.1.cds"/>
    <property type="gene ID" value="Mp7g07120"/>
</dbReference>
<evidence type="ECO:0000256" key="4">
    <source>
        <dbReference type="SAM" id="SignalP"/>
    </source>
</evidence>
<dbReference type="AlphaFoldDB" id="A0A2R6WLW0"/>
<dbReference type="InterPro" id="IPR001087">
    <property type="entry name" value="GDSL"/>
</dbReference>
<dbReference type="Proteomes" id="UP000244005">
    <property type="component" value="Unassembled WGS sequence"/>
</dbReference>